<keyword evidence="3 5" id="KW-0547">Nucleotide-binding</keyword>
<keyword evidence="8" id="KW-1185">Reference proteome</keyword>
<dbReference type="EC" id="7.6.2.9" evidence="5"/>
<proteinExistence type="inferred from homology"/>
<dbReference type="SUPFAM" id="SSF52540">
    <property type="entry name" value="P-loop containing nucleoside triphosphate hydrolases"/>
    <property type="match status" value="1"/>
</dbReference>
<keyword evidence="5" id="KW-0472">Membrane</keyword>
<keyword evidence="5" id="KW-0997">Cell inner membrane</keyword>
<evidence type="ECO:0000256" key="1">
    <source>
        <dbReference type="ARBA" id="ARBA00005417"/>
    </source>
</evidence>
<dbReference type="Proteomes" id="UP001203880">
    <property type="component" value="Unassembled WGS sequence"/>
</dbReference>
<dbReference type="EMBL" id="JAMFMB010000006">
    <property type="protein sequence ID" value="MCL6283145.1"/>
    <property type="molecule type" value="Genomic_DNA"/>
</dbReference>
<evidence type="ECO:0000256" key="2">
    <source>
        <dbReference type="ARBA" id="ARBA00022448"/>
    </source>
</evidence>
<dbReference type="PANTHER" id="PTHR43869:SF1">
    <property type="entry name" value="GLYCINE BETAINE_PROLINE BETAINE TRANSPORT SYSTEM ATP-BINDING PROTEIN PROV"/>
    <property type="match status" value="1"/>
</dbReference>
<dbReference type="InterPro" id="IPR005892">
    <property type="entry name" value="Gly-betaine_transp_ATP-bd"/>
</dbReference>
<dbReference type="SMART" id="SM00382">
    <property type="entry name" value="AAA"/>
    <property type="match status" value="1"/>
</dbReference>
<comment type="subcellular location">
    <subcellularLocation>
        <location evidence="5">Cell inner membrane</location>
        <topology evidence="5">Peripheral membrane protein</topology>
    </subcellularLocation>
</comment>
<keyword evidence="4 5" id="KW-0067">ATP-binding</keyword>
<dbReference type="RefSeq" id="WP_249707770.1">
    <property type="nucleotide sequence ID" value="NZ_JAMFMB010000006.1"/>
</dbReference>
<dbReference type="GO" id="GO:0005524">
    <property type="term" value="F:ATP binding"/>
    <property type="evidence" value="ECO:0007669"/>
    <property type="project" value="UniProtKB-KW"/>
</dbReference>
<evidence type="ECO:0000259" key="6">
    <source>
        <dbReference type="PROSITE" id="PS50893"/>
    </source>
</evidence>
<evidence type="ECO:0000256" key="4">
    <source>
        <dbReference type="ARBA" id="ARBA00022840"/>
    </source>
</evidence>
<evidence type="ECO:0000313" key="8">
    <source>
        <dbReference type="Proteomes" id="UP001203880"/>
    </source>
</evidence>
<sequence>MTEANTPAIACRKLWQVFGDGAEKALTDALARSGNDADKAADLLRDAGMIPAVQDANFEVHDGELFVIMGLSGSGKSTLIRCISQLLSGTGGEIRIDGEDVRGASKKRLTALRRQKLGMVFQHFGLFPHMTVTENVAYPLRVQGISRAERTERAREVISLVGLEGREDSFPRQLSGGQRQRVGIARSLAVNPDIWFLDEPFSALDPLIRRQLQDEFLNIQATLKKSIVFITHDIAEALKLADRIAIMRDGKIVQIGTPTEIVLHPVDDYVREFSKDVAKGQHAIVSSVMREGETQFGPDDPGLQTGMTLDAALAKCMNLYEPVPVRDSSGEVVGIVHPSDLAAALQVDEA</sequence>
<dbReference type="InterPro" id="IPR003593">
    <property type="entry name" value="AAA+_ATPase"/>
</dbReference>
<organism evidence="7 8">
    <name type="scientific">Ruegeria spongiae</name>
    <dbReference type="NCBI Taxonomy" id="2942209"/>
    <lineage>
        <taxon>Bacteria</taxon>
        <taxon>Pseudomonadati</taxon>
        <taxon>Pseudomonadota</taxon>
        <taxon>Alphaproteobacteria</taxon>
        <taxon>Rhodobacterales</taxon>
        <taxon>Roseobacteraceae</taxon>
        <taxon>Ruegeria</taxon>
    </lineage>
</organism>
<keyword evidence="5" id="KW-1003">Cell membrane</keyword>
<name>A0ABT0Q001_9RHOB</name>
<dbReference type="PROSITE" id="PS50893">
    <property type="entry name" value="ABC_TRANSPORTER_2"/>
    <property type="match status" value="1"/>
</dbReference>
<evidence type="ECO:0000313" key="7">
    <source>
        <dbReference type="EMBL" id="MCL6283145.1"/>
    </source>
</evidence>
<keyword evidence="2 5" id="KW-0813">Transport</keyword>
<gene>
    <name evidence="7" type="ORF">M3P21_06330</name>
</gene>
<evidence type="ECO:0000256" key="3">
    <source>
        <dbReference type="ARBA" id="ARBA00022741"/>
    </source>
</evidence>
<dbReference type="InterPro" id="IPR003439">
    <property type="entry name" value="ABC_transporter-like_ATP-bd"/>
</dbReference>
<evidence type="ECO:0000256" key="5">
    <source>
        <dbReference type="RuleBase" id="RU369116"/>
    </source>
</evidence>
<dbReference type="PANTHER" id="PTHR43869">
    <property type="entry name" value="GLYCINE BETAINE/PROLINE BETAINE TRANSPORT SYSTEM ATP-BINDING PROTEIN PROV"/>
    <property type="match status" value="1"/>
</dbReference>
<comment type="subunit">
    <text evidence="5">The complex is probably composed of two ATP-binding proteins, two transmembrane proteins and a solute-binding protein.</text>
</comment>
<dbReference type="NCBIfam" id="TIGR01186">
    <property type="entry name" value="proV"/>
    <property type="match status" value="1"/>
</dbReference>
<dbReference type="InterPro" id="IPR051921">
    <property type="entry name" value="ABC_osmolyte_uptake_ATP-bind"/>
</dbReference>
<dbReference type="Pfam" id="PF00005">
    <property type="entry name" value="ABC_tran"/>
    <property type="match status" value="1"/>
</dbReference>
<protein>
    <recommendedName>
        <fullName evidence="5">Quaternary amine transport ATP-binding protein</fullName>
        <ecNumber evidence="5">7.6.2.9</ecNumber>
    </recommendedName>
</protein>
<dbReference type="Gene3D" id="3.40.50.300">
    <property type="entry name" value="P-loop containing nucleotide triphosphate hydrolases"/>
    <property type="match status" value="1"/>
</dbReference>
<feature type="domain" description="ABC transporter" evidence="6">
    <location>
        <begin position="38"/>
        <end position="274"/>
    </location>
</feature>
<dbReference type="PROSITE" id="PS00211">
    <property type="entry name" value="ABC_TRANSPORTER_1"/>
    <property type="match status" value="1"/>
</dbReference>
<reference evidence="7" key="1">
    <citation type="submission" date="2022-05" db="EMBL/GenBank/DDBJ databases">
        <authorList>
            <person name="Park J.-S."/>
        </authorList>
    </citation>
    <scope>NUCLEOTIDE SEQUENCE</scope>
    <source>
        <strain evidence="7">2012CJ41-6</strain>
    </source>
</reference>
<accession>A0ABT0Q001</accession>
<comment type="caution">
    <text evidence="7">The sequence shown here is derived from an EMBL/GenBank/DDBJ whole genome shotgun (WGS) entry which is preliminary data.</text>
</comment>
<dbReference type="InterPro" id="IPR017871">
    <property type="entry name" value="ABC_transporter-like_CS"/>
</dbReference>
<comment type="catalytic activity">
    <reaction evidence="5">
        <text>a quaternary ammonium(out) + ATP + H2O = a quaternary ammonium(in) + ADP + phosphate + H(+)</text>
        <dbReference type="Rhea" id="RHEA:11036"/>
        <dbReference type="ChEBI" id="CHEBI:15377"/>
        <dbReference type="ChEBI" id="CHEBI:15378"/>
        <dbReference type="ChEBI" id="CHEBI:30616"/>
        <dbReference type="ChEBI" id="CHEBI:35267"/>
        <dbReference type="ChEBI" id="CHEBI:43474"/>
        <dbReference type="ChEBI" id="CHEBI:456216"/>
    </reaction>
</comment>
<comment type="similarity">
    <text evidence="1 5">Belongs to the ABC transporter superfamily.</text>
</comment>
<dbReference type="InterPro" id="IPR027417">
    <property type="entry name" value="P-loop_NTPase"/>
</dbReference>